<accession>A0A919P511</accession>
<dbReference type="Pfam" id="PF03724">
    <property type="entry name" value="META"/>
    <property type="match status" value="1"/>
</dbReference>
<evidence type="ECO:0000313" key="4">
    <source>
        <dbReference type="EMBL" id="GIG22825.1"/>
    </source>
</evidence>
<dbReference type="EMBL" id="BONK01000013">
    <property type="protein sequence ID" value="GIG22825.1"/>
    <property type="molecule type" value="Genomic_DNA"/>
</dbReference>
<feature type="chain" id="PRO_5037518585" description="DUF306 domain-containing protein" evidence="2">
    <location>
        <begin position="24"/>
        <end position="148"/>
    </location>
</feature>
<dbReference type="InterPro" id="IPR005184">
    <property type="entry name" value="DUF306_Meta_HslJ"/>
</dbReference>
<dbReference type="AlphaFoldDB" id="A0A919P511"/>
<evidence type="ECO:0000313" key="5">
    <source>
        <dbReference type="Proteomes" id="UP000632740"/>
    </source>
</evidence>
<sequence>MGRRAVTLALVSVFALGALSACAGDDGEGSGDATAAVTTSPTGTSPSPAPASASDVAGTWGSSTTVGEAYLTLGDDGSASGSDGCNQLSGSWTAGDDGISFSPWAQTQMYCADVDDWLGRSTSAQVQDDQLVLFDENGTQIGTLQRTS</sequence>
<protein>
    <recommendedName>
        <fullName evidence="3">DUF306 domain-containing protein</fullName>
    </recommendedName>
</protein>
<feature type="region of interest" description="Disordered" evidence="1">
    <location>
        <begin position="25"/>
        <end position="60"/>
    </location>
</feature>
<gene>
    <name evidence="4" type="ORF">Cch01nite_35490</name>
</gene>
<name>A0A919P511_9CELL</name>
<feature type="compositionally biased region" description="Low complexity" evidence="1">
    <location>
        <begin position="33"/>
        <end position="54"/>
    </location>
</feature>
<proteinExistence type="predicted"/>
<dbReference type="RefSeq" id="WP_203757835.1">
    <property type="nucleotide sequence ID" value="NZ_BONK01000013.1"/>
</dbReference>
<feature type="signal peptide" evidence="2">
    <location>
        <begin position="1"/>
        <end position="23"/>
    </location>
</feature>
<keyword evidence="5" id="KW-1185">Reference proteome</keyword>
<organism evidence="4 5">
    <name type="scientific">Cellulomonas chitinilytica</name>
    <dbReference type="NCBI Taxonomy" id="398759"/>
    <lineage>
        <taxon>Bacteria</taxon>
        <taxon>Bacillati</taxon>
        <taxon>Actinomycetota</taxon>
        <taxon>Actinomycetes</taxon>
        <taxon>Micrococcales</taxon>
        <taxon>Cellulomonadaceae</taxon>
        <taxon>Cellulomonas</taxon>
    </lineage>
</organism>
<reference evidence="4" key="1">
    <citation type="submission" date="2021-01" db="EMBL/GenBank/DDBJ databases">
        <title>Whole genome shotgun sequence of Cellulomonas chitinilytica NBRC 110799.</title>
        <authorList>
            <person name="Komaki H."/>
            <person name="Tamura T."/>
        </authorList>
    </citation>
    <scope>NUCLEOTIDE SEQUENCE</scope>
    <source>
        <strain evidence="4">NBRC 110799</strain>
    </source>
</reference>
<dbReference type="Gene3D" id="2.40.128.270">
    <property type="match status" value="1"/>
</dbReference>
<keyword evidence="2" id="KW-0732">Signal</keyword>
<feature type="domain" description="DUF306" evidence="3">
    <location>
        <begin position="68"/>
        <end position="142"/>
    </location>
</feature>
<comment type="caution">
    <text evidence="4">The sequence shown here is derived from an EMBL/GenBank/DDBJ whole genome shotgun (WGS) entry which is preliminary data.</text>
</comment>
<evidence type="ECO:0000256" key="1">
    <source>
        <dbReference type="SAM" id="MobiDB-lite"/>
    </source>
</evidence>
<dbReference type="Proteomes" id="UP000632740">
    <property type="component" value="Unassembled WGS sequence"/>
</dbReference>
<dbReference type="InterPro" id="IPR038670">
    <property type="entry name" value="HslJ-like_sf"/>
</dbReference>
<evidence type="ECO:0000259" key="3">
    <source>
        <dbReference type="Pfam" id="PF03724"/>
    </source>
</evidence>
<evidence type="ECO:0000256" key="2">
    <source>
        <dbReference type="SAM" id="SignalP"/>
    </source>
</evidence>
<dbReference type="PROSITE" id="PS51257">
    <property type="entry name" value="PROKAR_LIPOPROTEIN"/>
    <property type="match status" value="1"/>
</dbReference>